<keyword evidence="3" id="KW-0378">Hydrolase</keyword>
<dbReference type="Gene3D" id="3.60.15.10">
    <property type="entry name" value="Ribonuclease Z/Hydroxyacylglutathione hydrolase-like"/>
    <property type="match status" value="1"/>
</dbReference>
<proteinExistence type="predicted"/>
<dbReference type="EC" id="3.5.2.6" evidence="3"/>
<organism evidence="3 4">
    <name type="scientific">Terriglobus saanensis (strain ATCC BAA-1853 / DSM 23119 / SP1PR4)</name>
    <dbReference type="NCBI Taxonomy" id="401053"/>
    <lineage>
        <taxon>Bacteria</taxon>
        <taxon>Pseudomonadati</taxon>
        <taxon>Acidobacteriota</taxon>
        <taxon>Terriglobia</taxon>
        <taxon>Terriglobales</taxon>
        <taxon>Acidobacteriaceae</taxon>
        <taxon>Terriglobus</taxon>
    </lineage>
</organism>
<dbReference type="NCBIfam" id="NF033105">
    <property type="entry name" value="bla_subclass_B3"/>
    <property type="match status" value="1"/>
</dbReference>
<keyword evidence="4" id="KW-1185">Reference proteome</keyword>
<dbReference type="STRING" id="401053.AciPR4_4017"/>
<dbReference type="PANTHER" id="PTHR42951">
    <property type="entry name" value="METALLO-BETA-LACTAMASE DOMAIN-CONTAINING"/>
    <property type="match status" value="1"/>
</dbReference>
<dbReference type="NCBIfam" id="NF012229">
    <property type="entry name" value="bla_class_B_core"/>
    <property type="match status" value="1"/>
</dbReference>
<dbReference type="AlphaFoldDB" id="E8V3S9"/>
<sequence>MLARTLLLLLAFASPLFAQMDSTWTTNHPPFRIAGDLYYVGSDDLAAYLITTPQGNILINTNLASSVPQIRQNIEKLGFRVADTKIMLNSQAHFDHVAGTAEMKRLTHAKVEVMEGDVVPMESGGRKDFFFFNDPSAYFPPVKVDKVLHDGEQVSLGGTVLTAHLTAGHTMGCTTWTMQITEDGKTYNVVIVGGASMNGGNNLIHDPRYPTEAEDFLRAFRTLRGLPCDFFLGAHGKYFDLKLKYPKLQAGAANPFLDPDGYKAFLDDREQAFRKELAKQTAAHK</sequence>
<protein>
    <submittedName>
        <fullName evidence="3">Beta-lactamase</fullName>
        <ecNumber evidence="3">3.5.2.6</ecNumber>
    </submittedName>
</protein>
<dbReference type="eggNOG" id="COG0491">
    <property type="taxonomic scope" value="Bacteria"/>
</dbReference>
<dbReference type="OrthoDB" id="9802248at2"/>
<dbReference type="SUPFAM" id="SSF56281">
    <property type="entry name" value="Metallo-hydrolase/oxidoreductase"/>
    <property type="match status" value="1"/>
</dbReference>
<dbReference type="KEGG" id="tsa:AciPR4_4017"/>
<evidence type="ECO:0000313" key="4">
    <source>
        <dbReference type="Proteomes" id="UP000006844"/>
    </source>
</evidence>
<dbReference type="InterPro" id="IPR036866">
    <property type="entry name" value="RibonucZ/Hydroxyglut_hydro"/>
</dbReference>
<dbReference type="CDD" id="cd16307">
    <property type="entry name" value="FEZ-1-like_MBL-B3"/>
    <property type="match status" value="1"/>
</dbReference>
<dbReference type="InterPro" id="IPR050855">
    <property type="entry name" value="NDM-1-like"/>
</dbReference>
<dbReference type="SMART" id="SM00849">
    <property type="entry name" value="Lactamase_B"/>
    <property type="match status" value="1"/>
</dbReference>
<feature type="chain" id="PRO_5003232855" evidence="1">
    <location>
        <begin position="19"/>
        <end position="285"/>
    </location>
</feature>
<dbReference type="PANTHER" id="PTHR42951:SF17">
    <property type="entry name" value="METALLO-BETA-LACTAMASE DOMAIN-CONTAINING PROTEIN"/>
    <property type="match status" value="1"/>
</dbReference>
<gene>
    <name evidence="3" type="ordered locus">AciPR4_4017</name>
</gene>
<evidence type="ECO:0000259" key="2">
    <source>
        <dbReference type="SMART" id="SM00849"/>
    </source>
</evidence>
<dbReference type="GO" id="GO:0008800">
    <property type="term" value="F:beta-lactamase activity"/>
    <property type="evidence" value="ECO:0007669"/>
    <property type="project" value="UniProtKB-EC"/>
</dbReference>
<dbReference type="RefSeq" id="WP_013570496.1">
    <property type="nucleotide sequence ID" value="NC_014963.1"/>
</dbReference>
<evidence type="ECO:0000313" key="3">
    <source>
        <dbReference type="EMBL" id="ADV84766.1"/>
    </source>
</evidence>
<dbReference type="Pfam" id="PF00753">
    <property type="entry name" value="Lactamase_B"/>
    <property type="match status" value="1"/>
</dbReference>
<dbReference type="InterPro" id="IPR001279">
    <property type="entry name" value="Metallo-B-lactamas"/>
</dbReference>
<feature type="domain" description="Metallo-beta-lactamase" evidence="2">
    <location>
        <begin position="44"/>
        <end position="235"/>
    </location>
</feature>
<dbReference type="Proteomes" id="UP000006844">
    <property type="component" value="Chromosome"/>
</dbReference>
<dbReference type="EMBL" id="CP002467">
    <property type="protein sequence ID" value="ADV84766.1"/>
    <property type="molecule type" value="Genomic_DNA"/>
</dbReference>
<name>E8V3S9_TERSS</name>
<reference evidence="3 4" key="1">
    <citation type="journal article" date="2012" name="Stand. Genomic Sci.">
        <title>Complete genome sequence of Terriglobus saanensis type strain SP1PR4(T), an Acidobacteria from tundra soil.</title>
        <authorList>
            <person name="Rawat S.R."/>
            <person name="Mannisto M.K."/>
            <person name="Starovoytov V."/>
            <person name="Goodwin L."/>
            <person name="Nolan M."/>
            <person name="Hauser L."/>
            <person name="Land M."/>
            <person name="Davenport K.W."/>
            <person name="Woyke T."/>
            <person name="Haggblom M.M."/>
        </authorList>
    </citation>
    <scope>NUCLEOTIDE SEQUENCE</scope>
    <source>
        <strain evidence="4">ATCC BAA-1853 / DSM 23119 / SP1PR4</strain>
    </source>
</reference>
<dbReference type="HOGENOM" id="CLU_066441_1_0_0"/>
<accession>E8V3S9</accession>
<keyword evidence="1" id="KW-0732">Signal</keyword>
<feature type="signal peptide" evidence="1">
    <location>
        <begin position="1"/>
        <end position="18"/>
    </location>
</feature>
<evidence type="ECO:0000256" key="1">
    <source>
        <dbReference type="SAM" id="SignalP"/>
    </source>
</evidence>